<keyword evidence="6 14" id="KW-0732">Signal</keyword>
<keyword evidence="4" id="KW-0410">Iron transport</keyword>
<dbReference type="InterPro" id="IPR012910">
    <property type="entry name" value="Plug_dom"/>
</dbReference>
<evidence type="ECO:0000256" key="5">
    <source>
        <dbReference type="ARBA" id="ARBA00022692"/>
    </source>
</evidence>
<dbReference type="Gene3D" id="2.40.170.20">
    <property type="entry name" value="TonB-dependent receptor, beta-barrel domain"/>
    <property type="match status" value="1"/>
</dbReference>
<sequence length="1033" mass="111207">MKQFLNSGARTLLMAGASLVAFSTSAMAQSAASAVDMNVPAQDLGAALSEAGRQIGRDIIVPAASVNGRRSAPVQGRYSPEDGIRILLMGTGLGVRLNDSGTLIVQQSPLFDPAAIQVDEVVVTGSRIARRDADTPAPTTVVDRQLMDQSVAVNVADVLRELPSTGVGLGSANAFRNADAGAAFIDLRGLGVNRSLTLINGRRRVSGSSMSSAVDINTIPAAMLDRVEVITGGASAVYGADAVSGVANLITRHVDGVEMSMRAGVSEHGGADNYAASLLAGRDFAQGRGRANIGLSYTRSEALRANERGFGAKRVSSEGNPANTGPNDGIPDRITLVDFNDSYATYEANIYLNNTTYVYGPQGLEPLKAPIFRPGSLGAVVGDTGASFSDWFELRSPSEVYAVRGDINYRVTDAIEAFAELEYADTSGSNIEQFFRADERNIWLNGLGGPIIRIDNPFMPDAVRGLLADAGRDRIAVRKVYREFGEIENIHDRRTMTLVGGLKGRIDDRFDWQVFFQSGRFEDDVRTTNLPIASKFHAAVDVVLDPVSGQPTCRSAAARQEGCVPYDIFSGAAPTQAQRDYFLHTRLQEIENTQQVWGAQFSGPLFELPAGPVAFAAGVERRTESLKTKDDPLSLNNEVTFVGLATPRPPVDADFAVNEAYLELRAPLVANLTGVQALDLEGALRVSDYDTIGRTTAWNTALVYAPVQDLRFRVSASRSVRAPNLMELFGPQTVTLTNFVDPCDLTRINETANRLANCRALGIPEGFRDTFAATRFTTGGNPDLKAETADSVTAGVVVRPRFAQGLRITADYYDIKIKDAVTTFAATTIADRCVDSASIDNVFCSLISFGSDYNLDAILGANVNVASLTTKGIDFSVAYARELPAGWSADVRLLGNYLIKKERSADPSDPRSLVIDDGGYGDPRLRLSLSTRVRRGPITAGMVNTFISESDVNPQATQEAYDIPKVEERIYTRVFAAYDLSERYRISFGVDNLFDTKPPFTAFTYLGGGGGQSNAARYDNVGRFYSLGVTARF</sequence>
<dbReference type="EMBL" id="JBEPML010000023">
    <property type="protein sequence ID" value="MET3794354.1"/>
    <property type="molecule type" value="Genomic_DNA"/>
</dbReference>
<dbReference type="Pfam" id="PF07660">
    <property type="entry name" value="STN"/>
    <property type="match status" value="1"/>
</dbReference>
<evidence type="ECO:0000256" key="6">
    <source>
        <dbReference type="ARBA" id="ARBA00022729"/>
    </source>
</evidence>
<evidence type="ECO:0000256" key="10">
    <source>
        <dbReference type="ARBA" id="ARBA00023237"/>
    </source>
</evidence>
<evidence type="ECO:0000259" key="15">
    <source>
        <dbReference type="SMART" id="SM00965"/>
    </source>
</evidence>
<accession>A0ABV2N6B7</accession>
<feature type="chain" id="PRO_5046868706" evidence="14">
    <location>
        <begin position="29"/>
        <end position="1033"/>
    </location>
</feature>
<dbReference type="Gene3D" id="2.170.130.10">
    <property type="entry name" value="TonB-dependent receptor, plug domain"/>
    <property type="match status" value="1"/>
</dbReference>
<keyword evidence="5 11" id="KW-0812">Transmembrane</keyword>
<dbReference type="InterPro" id="IPR037066">
    <property type="entry name" value="Plug_dom_sf"/>
</dbReference>
<dbReference type="PANTHER" id="PTHR47234">
    <property type="match status" value="1"/>
</dbReference>
<reference evidence="16 17" key="1">
    <citation type="submission" date="2024-06" db="EMBL/GenBank/DDBJ databases">
        <title>Genomic Encyclopedia of Type Strains, Phase IV (KMG-IV): sequencing the most valuable type-strain genomes for metagenomic binning, comparative biology and taxonomic classification.</title>
        <authorList>
            <person name="Goeker M."/>
        </authorList>
    </citation>
    <scope>NUCLEOTIDE SEQUENCE [LARGE SCALE GENOMIC DNA]</scope>
    <source>
        <strain evidence="16 17">DSM 27865</strain>
    </source>
</reference>
<protein>
    <submittedName>
        <fullName evidence="16">Outer membrane receptor protein involved in Fe transport</fullName>
    </submittedName>
</protein>
<dbReference type="PROSITE" id="PS52016">
    <property type="entry name" value="TONB_DEPENDENT_REC_3"/>
    <property type="match status" value="1"/>
</dbReference>
<keyword evidence="10 11" id="KW-0998">Cell outer membrane</keyword>
<proteinExistence type="inferred from homology"/>
<evidence type="ECO:0000256" key="13">
    <source>
        <dbReference type="RuleBase" id="RU003357"/>
    </source>
</evidence>
<keyword evidence="4" id="KW-0406">Ion transport</keyword>
<dbReference type="InterPro" id="IPR010917">
    <property type="entry name" value="TonB_rcpt_CS"/>
</dbReference>
<keyword evidence="2 11" id="KW-0813">Transport</keyword>
<feature type="short sequence motif" description="TonB C-terminal box" evidence="12">
    <location>
        <begin position="1016"/>
        <end position="1033"/>
    </location>
</feature>
<keyword evidence="17" id="KW-1185">Reference proteome</keyword>
<evidence type="ECO:0000256" key="9">
    <source>
        <dbReference type="ARBA" id="ARBA00023136"/>
    </source>
</evidence>
<dbReference type="InterPro" id="IPR036942">
    <property type="entry name" value="Beta-barrel_TonB_sf"/>
</dbReference>
<gene>
    <name evidence="16" type="ORF">ABID37_004594</name>
</gene>
<dbReference type="PANTHER" id="PTHR47234:SF2">
    <property type="entry name" value="TONB-DEPENDENT RECEPTOR"/>
    <property type="match status" value="1"/>
</dbReference>
<organism evidence="16 17">
    <name type="scientific">Aquamicrobium terrae</name>
    <dbReference type="NCBI Taxonomy" id="1324945"/>
    <lineage>
        <taxon>Bacteria</taxon>
        <taxon>Pseudomonadati</taxon>
        <taxon>Pseudomonadota</taxon>
        <taxon>Alphaproteobacteria</taxon>
        <taxon>Hyphomicrobiales</taxon>
        <taxon>Phyllobacteriaceae</taxon>
        <taxon>Aquamicrobium</taxon>
    </lineage>
</organism>
<dbReference type="Proteomes" id="UP001549076">
    <property type="component" value="Unassembled WGS sequence"/>
</dbReference>
<evidence type="ECO:0000256" key="12">
    <source>
        <dbReference type="PROSITE-ProRule" id="PRU10144"/>
    </source>
</evidence>
<evidence type="ECO:0000313" key="16">
    <source>
        <dbReference type="EMBL" id="MET3794354.1"/>
    </source>
</evidence>
<dbReference type="PROSITE" id="PS01156">
    <property type="entry name" value="TONB_DEPENDENT_REC_2"/>
    <property type="match status" value="1"/>
</dbReference>
<keyword evidence="3 11" id="KW-1134">Transmembrane beta strand</keyword>
<name>A0ABV2N6B7_9HYPH</name>
<dbReference type="RefSeq" id="WP_354199039.1">
    <property type="nucleotide sequence ID" value="NZ_JBEPML010000023.1"/>
</dbReference>
<evidence type="ECO:0000256" key="7">
    <source>
        <dbReference type="ARBA" id="ARBA00023004"/>
    </source>
</evidence>
<dbReference type="InterPro" id="IPR039426">
    <property type="entry name" value="TonB-dep_rcpt-like"/>
</dbReference>
<feature type="signal peptide" evidence="14">
    <location>
        <begin position="1"/>
        <end position="28"/>
    </location>
</feature>
<evidence type="ECO:0000256" key="14">
    <source>
        <dbReference type="SAM" id="SignalP"/>
    </source>
</evidence>
<evidence type="ECO:0000313" key="17">
    <source>
        <dbReference type="Proteomes" id="UP001549076"/>
    </source>
</evidence>
<dbReference type="SUPFAM" id="SSF56935">
    <property type="entry name" value="Porins"/>
    <property type="match status" value="1"/>
</dbReference>
<comment type="caution">
    <text evidence="16">The sequence shown here is derived from an EMBL/GenBank/DDBJ whole genome shotgun (WGS) entry which is preliminary data.</text>
</comment>
<keyword evidence="9 11" id="KW-0472">Membrane</keyword>
<dbReference type="SMART" id="SM00965">
    <property type="entry name" value="STN"/>
    <property type="match status" value="1"/>
</dbReference>
<dbReference type="Gene3D" id="3.55.50.30">
    <property type="match status" value="1"/>
</dbReference>
<keyword evidence="7" id="KW-0408">Iron</keyword>
<dbReference type="InterPro" id="IPR000531">
    <property type="entry name" value="Beta-barrel_TonB"/>
</dbReference>
<evidence type="ECO:0000256" key="1">
    <source>
        <dbReference type="ARBA" id="ARBA00004571"/>
    </source>
</evidence>
<dbReference type="Pfam" id="PF07715">
    <property type="entry name" value="Plug"/>
    <property type="match status" value="1"/>
</dbReference>
<dbReference type="Pfam" id="PF00593">
    <property type="entry name" value="TonB_dep_Rec_b-barrel"/>
    <property type="match status" value="1"/>
</dbReference>
<keyword evidence="16" id="KW-0675">Receptor</keyword>
<feature type="domain" description="Secretin/TonB short N-terminal" evidence="15">
    <location>
        <begin position="57"/>
        <end position="108"/>
    </location>
</feature>
<keyword evidence="8 13" id="KW-0798">TonB box</keyword>
<evidence type="ECO:0000256" key="8">
    <source>
        <dbReference type="ARBA" id="ARBA00023077"/>
    </source>
</evidence>
<dbReference type="InterPro" id="IPR011662">
    <property type="entry name" value="Secretin/TonB_short_N"/>
</dbReference>
<evidence type="ECO:0000256" key="3">
    <source>
        <dbReference type="ARBA" id="ARBA00022452"/>
    </source>
</evidence>
<evidence type="ECO:0000256" key="4">
    <source>
        <dbReference type="ARBA" id="ARBA00022496"/>
    </source>
</evidence>
<comment type="subcellular location">
    <subcellularLocation>
        <location evidence="1 11">Cell outer membrane</location>
        <topology evidence="1 11">Multi-pass membrane protein</topology>
    </subcellularLocation>
</comment>
<evidence type="ECO:0000256" key="2">
    <source>
        <dbReference type="ARBA" id="ARBA00022448"/>
    </source>
</evidence>
<evidence type="ECO:0000256" key="11">
    <source>
        <dbReference type="PROSITE-ProRule" id="PRU01360"/>
    </source>
</evidence>
<comment type="similarity">
    <text evidence="11 13">Belongs to the TonB-dependent receptor family.</text>
</comment>